<feature type="non-terminal residue" evidence="2">
    <location>
        <position position="268"/>
    </location>
</feature>
<gene>
    <name evidence="2" type="ORF">METZ01_LOCUS427571</name>
</gene>
<protein>
    <recommendedName>
        <fullName evidence="3">Methyltransferase domain-containing protein</fullName>
    </recommendedName>
</protein>
<evidence type="ECO:0000313" key="2">
    <source>
        <dbReference type="EMBL" id="SVD74717.1"/>
    </source>
</evidence>
<dbReference type="EMBL" id="UINC01170593">
    <property type="protein sequence ID" value="SVD74717.1"/>
    <property type="molecule type" value="Genomic_DNA"/>
</dbReference>
<reference evidence="2" key="1">
    <citation type="submission" date="2018-05" db="EMBL/GenBank/DDBJ databases">
        <authorList>
            <person name="Lanie J.A."/>
            <person name="Ng W.-L."/>
            <person name="Kazmierczak K.M."/>
            <person name="Andrzejewski T.M."/>
            <person name="Davidsen T.M."/>
            <person name="Wayne K.J."/>
            <person name="Tettelin H."/>
            <person name="Glass J.I."/>
            <person name="Rusch D."/>
            <person name="Podicherti R."/>
            <person name="Tsui H.-C.T."/>
            <person name="Winkler M.E."/>
        </authorList>
    </citation>
    <scope>NUCLEOTIDE SEQUENCE</scope>
</reference>
<dbReference type="SUPFAM" id="SSF53335">
    <property type="entry name" value="S-adenosyl-L-methionine-dependent methyltransferases"/>
    <property type="match status" value="1"/>
</dbReference>
<evidence type="ECO:0008006" key="3">
    <source>
        <dbReference type="Google" id="ProtNLM"/>
    </source>
</evidence>
<proteinExistence type="predicted"/>
<dbReference type="Gene3D" id="3.40.50.150">
    <property type="entry name" value="Vaccinia Virus protein VP39"/>
    <property type="match status" value="1"/>
</dbReference>
<evidence type="ECO:0000256" key="1">
    <source>
        <dbReference type="SAM" id="MobiDB-lite"/>
    </source>
</evidence>
<feature type="non-terminal residue" evidence="2">
    <location>
        <position position="1"/>
    </location>
</feature>
<dbReference type="AlphaFoldDB" id="A0A382XUA2"/>
<accession>A0A382XUA2</accession>
<dbReference type="InterPro" id="IPR029063">
    <property type="entry name" value="SAM-dependent_MTases_sf"/>
</dbReference>
<name>A0A382XUA2_9ZZZZ</name>
<sequence length="268" mass="30052">GYSGGVMKEIYDHEPRAAGLCGRIFQGYPLHRAVYDRLQLLTKHIEPELETRLREQDRVTLFTAPSGFAYDIFHPLETIAARQPALMKKVKLLAADLDPHGVLGPELEARAAKLGIEFEFRQGDLTEVGFRNSCAAEGPFDMALFVGLSSWFPKPATLSHLRWLKDNLKPEGRLITDCFTPAGYSLSGRYVGYKAHYYSPRRYRMLLEAAGFDGLNATAKSGRDAINHVVLCRPAKKPVSVARQIDRKKTSARPKITSPSEEPQSRHR</sequence>
<feature type="region of interest" description="Disordered" evidence="1">
    <location>
        <begin position="241"/>
        <end position="268"/>
    </location>
</feature>
<organism evidence="2">
    <name type="scientific">marine metagenome</name>
    <dbReference type="NCBI Taxonomy" id="408172"/>
    <lineage>
        <taxon>unclassified sequences</taxon>
        <taxon>metagenomes</taxon>
        <taxon>ecological metagenomes</taxon>
    </lineage>
</organism>